<keyword evidence="3" id="KW-1185">Reference proteome</keyword>
<evidence type="ECO:0000313" key="2">
    <source>
        <dbReference type="EMBL" id="NEU98806.1"/>
    </source>
</evidence>
<dbReference type="Proteomes" id="UP000468531">
    <property type="component" value="Unassembled WGS sequence"/>
</dbReference>
<reference evidence="2 3" key="1">
    <citation type="journal article" date="2020" name="Arch. Microbiol.">
        <title>Bradyrhizobium uaiense sp. nov., a new highly efficient cowpea symbiont.</title>
        <authorList>
            <person name="Cabral Michel D."/>
            <person name="Azarias Guimaraes A."/>
            <person name="Martins da Costa E."/>
            <person name="Soares de Carvalho T."/>
            <person name="Balsanelli E."/>
            <person name="Willems A."/>
            <person name="Maltempi de Souza E."/>
            <person name="de Souza Moreira F.M."/>
        </authorList>
    </citation>
    <scope>NUCLEOTIDE SEQUENCE [LARGE SCALE GENOMIC DNA]</scope>
    <source>
        <strain evidence="2 3">UFLA 03-164</strain>
    </source>
</reference>
<evidence type="ECO:0000256" key="1">
    <source>
        <dbReference type="SAM" id="Phobius"/>
    </source>
</evidence>
<keyword evidence="1" id="KW-0472">Membrane</keyword>
<comment type="caution">
    <text evidence="2">The sequence shown here is derived from an EMBL/GenBank/DDBJ whole genome shotgun (WGS) entry which is preliminary data.</text>
</comment>
<evidence type="ECO:0000313" key="3">
    <source>
        <dbReference type="Proteomes" id="UP000468531"/>
    </source>
</evidence>
<gene>
    <name evidence="2" type="ORF">FNJ47_23995</name>
</gene>
<dbReference type="AlphaFoldDB" id="A0A6P1BJT4"/>
<organism evidence="2 3">
    <name type="scientific">Bradyrhizobium uaiense</name>
    <dbReference type="NCBI Taxonomy" id="2594946"/>
    <lineage>
        <taxon>Bacteria</taxon>
        <taxon>Pseudomonadati</taxon>
        <taxon>Pseudomonadota</taxon>
        <taxon>Alphaproteobacteria</taxon>
        <taxon>Hyphomicrobiales</taxon>
        <taxon>Nitrobacteraceae</taxon>
        <taxon>Bradyrhizobium</taxon>
    </lineage>
</organism>
<keyword evidence="1" id="KW-0812">Transmembrane</keyword>
<name>A0A6P1BJT4_9BRAD</name>
<protein>
    <submittedName>
        <fullName evidence="2">Uncharacterized protein</fullName>
    </submittedName>
</protein>
<keyword evidence="1" id="KW-1133">Transmembrane helix</keyword>
<feature type="transmembrane region" description="Helical" evidence="1">
    <location>
        <begin position="21"/>
        <end position="46"/>
    </location>
</feature>
<dbReference type="RefSeq" id="WP_163157468.1">
    <property type="nucleotide sequence ID" value="NZ_VKHP01000106.1"/>
</dbReference>
<accession>A0A6P1BJT4</accession>
<proteinExistence type="predicted"/>
<dbReference type="EMBL" id="VKHP01000106">
    <property type="protein sequence ID" value="NEU98806.1"/>
    <property type="molecule type" value="Genomic_DNA"/>
</dbReference>
<feature type="transmembrane region" description="Helical" evidence="1">
    <location>
        <begin position="58"/>
        <end position="77"/>
    </location>
</feature>
<sequence length="82" mass="8595">MSDTSAPPSPPRRPPEQRNGCVTALMIVAGVILLLPGLCALIFVFAGVAKTASDDLQFVAACLLVACFGVAVIWWAIRRPGS</sequence>